<dbReference type="Gene3D" id="3.40.50.1820">
    <property type="entry name" value="alpha/beta hydrolase"/>
    <property type="match status" value="1"/>
</dbReference>
<organism evidence="2 3">
    <name type="scientific">Nostoc minutum NIES-26</name>
    <dbReference type="NCBI Taxonomy" id="1844469"/>
    <lineage>
        <taxon>Bacteria</taxon>
        <taxon>Bacillati</taxon>
        <taxon>Cyanobacteriota</taxon>
        <taxon>Cyanophyceae</taxon>
        <taxon>Nostocales</taxon>
        <taxon>Nostocaceae</taxon>
        <taxon>Nostoc</taxon>
    </lineage>
</organism>
<sequence length="251" mass="27460">MTSTGIRTTQVKVPNGDLQIDAYLAQPANEGTFPAVIVIQEIFGVNIHIREVAEKFAKEGYVAIAPALYQRTAPGFEAAYTPEDIQRGRAYKEQTTAEEILSDIQAAIAYLRTLPNVQGDAIGSIGFCFGGHVVYLAATLPDIKVTASFYGGGITNSTPGGGEPTITQTSKIKAPIYAFFGTEDKGIPLEHTEQIEAELKKHQIPHEIFRYVGAEHGYFCNHRASYNPEAAADAWQQVLKLFQRNLQLQTV</sequence>
<protein>
    <submittedName>
        <fullName evidence="2">Carboxymethylenebutenolidase</fullName>
    </submittedName>
</protein>
<evidence type="ECO:0000313" key="3">
    <source>
        <dbReference type="Proteomes" id="UP000252107"/>
    </source>
</evidence>
<dbReference type="GO" id="GO:0016787">
    <property type="term" value="F:hydrolase activity"/>
    <property type="evidence" value="ECO:0007669"/>
    <property type="project" value="InterPro"/>
</dbReference>
<dbReference type="InterPro" id="IPR029058">
    <property type="entry name" value="AB_hydrolase_fold"/>
</dbReference>
<dbReference type="SUPFAM" id="SSF53474">
    <property type="entry name" value="alpha/beta-Hydrolases"/>
    <property type="match status" value="1"/>
</dbReference>
<evidence type="ECO:0000259" key="1">
    <source>
        <dbReference type="Pfam" id="PF01738"/>
    </source>
</evidence>
<keyword evidence="3" id="KW-1185">Reference proteome</keyword>
<evidence type="ECO:0000313" key="2">
    <source>
        <dbReference type="EMBL" id="RCJ32939.1"/>
    </source>
</evidence>
<accession>A0A367RA32</accession>
<comment type="caution">
    <text evidence="2">The sequence shown here is derived from an EMBL/GenBank/DDBJ whole genome shotgun (WGS) entry which is preliminary data.</text>
</comment>
<gene>
    <name evidence="2" type="ORF">A6770_18640</name>
</gene>
<dbReference type="Proteomes" id="UP000252107">
    <property type="component" value="Unassembled WGS sequence"/>
</dbReference>
<dbReference type="PANTHER" id="PTHR46623:SF6">
    <property type="entry name" value="ALPHA_BETA-HYDROLASES SUPERFAMILY PROTEIN"/>
    <property type="match status" value="1"/>
</dbReference>
<name>A0A367RA32_9NOSO</name>
<feature type="domain" description="Dienelactone hydrolase" evidence="1">
    <location>
        <begin position="20"/>
        <end position="244"/>
    </location>
</feature>
<reference evidence="2" key="1">
    <citation type="submission" date="2016-04" db="EMBL/GenBank/DDBJ databases">
        <authorList>
            <person name="Tabuchi Yagui T.R."/>
        </authorList>
    </citation>
    <scope>NUCLEOTIDE SEQUENCE [LARGE SCALE GENOMIC DNA]</scope>
    <source>
        <strain evidence="2">NIES-26</strain>
    </source>
</reference>
<dbReference type="PANTHER" id="PTHR46623">
    <property type="entry name" value="CARBOXYMETHYLENEBUTENOLIDASE-RELATED"/>
    <property type="match status" value="1"/>
</dbReference>
<dbReference type="Pfam" id="PF01738">
    <property type="entry name" value="DLH"/>
    <property type="match status" value="1"/>
</dbReference>
<dbReference type="EMBL" id="LXQD01000196">
    <property type="protein sequence ID" value="RCJ32939.1"/>
    <property type="molecule type" value="Genomic_DNA"/>
</dbReference>
<dbReference type="InterPro" id="IPR051049">
    <property type="entry name" value="Dienelactone_hydrolase-like"/>
</dbReference>
<dbReference type="AlphaFoldDB" id="A0A367RA32"/>
<proteinExistence type="predicted"/>
<dbReference type="InterPro" id="IPR002925">
    <property type="entry name" value="Dienelactn_hydro"/>
</dbReference>